<dbReference type="AlphaFoldDB" id="A0A7S3BIG3"/>
<dbReference type="InterPro" id="IPR015424">
    <property type="entry name" value="PyrdxlP-dep_Trfase"/>
</dbReference>
<feature type="domain" description="Aminotransferase class I/classII large" evidence="12">
    <location>
        <begin position="159"/>
        <end position="516"/>
    </location>
</feature>
<dbReference type="PANTHER" id="PTHR13693:SF3">
    <property type="entry name" value="LD36009P"/>
    <property type="match status" value="1"/>
</dbReference>
<dbReference type="InterPro" id="IPR004839">
    <property type="entry name" value="Aminotransferase_I/II_large"/>
</dbReference>
<comment type="cofactor">
    <cofactor evidence="1 10">
        <name>pyridoxal 5'-phosphate</name>
        <dbReference type="ChEBI" id="CHEBI:597326"/>
    </cofactor>
</comment>
<accession>A0A7S3BIG3</accession>
<dbReference type="Gene3D" id="3.90.1150.10">
    <property type="entry name" value="Aspartate Aminotransferase, domain 1"/>
    <property type="match status" value="1"/>
</dbReference>
<evidence type="ECO:0000256" key="11">
    <source>
        <dbReference type="SAM" id="MobiDB-lite"/>
    </source>
</evidence>
<dbReference type="GO" id="GO:0046512">
    <property type="term" value="P:sphingosine biosynthetic process"/>
    <property type="evidence" value="ECO:0007669"/>
    <property type="project" value="TreeGrafter"/>
</dbReference>
<dbReference type="EC" id="2.3.1.50" evidence="5"/>
<feature type="region of interest" description="Disordered" evidence="11">
    <location>
        <begin position="1"/>
        <end position="41"/>
    </location>
</feature>
<dbReference type="InterPro" id="IPR001917">
    <property type="entry name" value="Aminotrans_II_pyridoxalP_BS"/>
</dbReference>
<evidence type="ECO:0000256" key="9">
    <source>
        <dbReference type="ARBA" id="ARBA00048528"/>
    </source>
</evidence>
<evidence type="ECO:0000256" key="3">
    <source>
        <dbReference type="ARBA" id="ARBA00004991"/>
    </source>
</evidence>
<dbReference type="GO" id="GO:0046513">
    <property type="term" value="P:ceramide biosynthetic process"/>
    <property type="evidence" value="ECO:0007669"/>
    <property type="project" value="TreeGrafter"/>
</dbReference>
<comment type="pathway">
    <text evidence="3">Sphingolipid metabolism.</text>
</comment>
<sequence>MGGGGKDAGGVANGHAHAAGAKRRAGGAHAREGAALDPAAKRSKTEAVSAERIPYFTALATFFSYGQLLVYGYVWDTLMYTVMGRKRDSSHQEGYAPLTRGFEDFYTRNLYHRIQDCWNRPICSAPGSWFEVVEREEPAVAGKRSWPPDLRPTGRNIHALNLGSYNYLGFAAEDEYCTPRVVGTLEARGAATCAPRAGGGTTSDHIELEKLIASYLGKEAAVTLGMGFATNSLIIPALVSKGCLVVSDSLNHNSIVKGCSGSGAKVVVFRHNEPDHLDRVLHRYIAEGQPRTGRPWKKVLVIVEGIYSMEGEVCKLAEIVAVKKKYRAYLYLDEAHSIGAVGPTGRGVAELCGVDTADIDIMMGTFTKSFGSCGGYIASSRAVVNHLRAHSPAHLYATAMSPPCVRQCIASLQVIMGEDGSTRGADKLKAIRDGANFLRKELTDHGCIVLGDEDSPVLPVMLFNPGKIPAFSRECLKRGVAVVVVGFPACPLLLSRVRLCVSAAHTRKDLEHAAAVLKEVADLVGVRYGATDQAKLLEAGETVPLEDHAKAQ</sequence>
<dbReference type="GO" id="GO:0030170">
    <property type="term" value="F:pyridoxal phosphate binding"/>
    <property type="evidence" value="ECO:0007669"/>
    <property type="project" value="InterPro"/>
</dbReference>
<dbReference type="Pfam" id="PF00155">
    <property type="entry name" value="Aminotran_1_2"/>
    <property type="match status" value="1"/>
</dbReference>
<dbReference type="InterPro" id="IPR015421">
    <property type="entry name" value="PyrdxlP-dep_Trfase_major"/>
</dbReference>
<comment type="similarity">
    <text evidence="4 10">Belongs to the class-II pyridoxal-phosphate-dependent aminotransferase family.</text>
</comment>
<dbReference type="Gene3D" id="3.40.640.10">
    <property type="entry name" value="Type I PLP-dependent aspartate aminotransferase-like (Major domain)"/>
    <property type="match status" value="1"/>
</dbReference>
<evidence type="ECO:0000259" key="12">
    <source>
        <dbReference type="Pfam" id="PF00155"/>
    </source>
</evidence>
<comment type="catalytic activity">
    <reaction evidence="9">
        <text>L-serine + hexadecanoyl-CoA + H(+) = 3-oxosphinganine + CO2 + CoA</text>
        <dbReference type="Rhea" id="RHEA:14761"/>
        <dbReference type="ChEBI" id="CHEBI:15378"/>
        <dbReference type="ChEBI" id="CHEBI:16526"/>
        <dbReference type="ChEBI" id="CHEBI:33384"/>
        <dbReference type="ChEBI" id="CHEBI:57287"/>
        <dbReference type="ChEBI" id="CHEBI:57379"/>
        <dbReference type="ChEBI" id="CHEBI:58299"/>
        <dbReference type="EC" id="2.3.1.50"/>
    </reaction>
</comment>
<keyword evidence="8" id="KW-0443">Lipid metabolism</keyword>
<dbReference type="PROSITE" id="PS00599">
    <property type="entry name" value="AA_TRANSFER_CLASS_2"/>
    <property type="match status" value="1"/>
</dbReference>
<name>A0A7S3BIG3_9VIRI</name>
<evidence type="ECO:0000256" key="5">
    <source>
        <dbReference type="ARBA" id="ARBA00013220"/>
    </source>
</evidence>
<organism evidence="13">
    <name type="scientific">Prasinoderma singulare</name>
    <dbReference type="NCBI Taxonomy" id="676789"/>
    <lineage>
        <taxon>Eukaryota</taxon>
        <taxon>Viridiplantae</taxon>
        <taxon>Prasinodermophyta</taxon>
        <taxon>Prasinodermophyceae</taxon>
        <taxon>Prasinodermales</taxon>
        <taxon>Prasinodermaceae</taxon>
        <taxon>Prasinoderma</taxon>
    </lineage>
</organism>
<gene>
    <name evidence="13" type="ORF">PSIN1315_LOCUS4612</name>
</gene>
<dbReference type="EMBL" id="HBHY01007141">
    <property type="protein sequence ID" value="CAE0133743.1"/>
    <property type="molecule type" value="Transcribed_RNA"/>
</dbReference>
<evidence type="ECO:0000256" key="10">
    <source>
        <dbReference type="RuleBase" id="RU003693"/>
    </source>
</evidence>
<dbReference type="InterPro" id="IPR015422">
    <property type="entry name" value="PyrdxlP-dep_Trfase_small"/>
</dbReference>
<evidence type="ECO:0000256" key="1">
    <source>
        <dbReference type="ARBA" id="ARBA00001933"/>
    </source>
</evidence>
<dbReference type="UniPathway" id="UPA00222"/>
<keyword evidence="7 10" id="KW-0663">Pyridoxal phosphate</keyword>
<dbReference type="SUPFAM" id="SSF53383">
    <property type="entry name" value="PLP-dependent transferases"/>
    <property type="match status" value="1"/>
</dbReference>
<reference evidence="13" key="1">
    <citation type="submission" date="2021-01" db="EMBL/GenBank/DDBJ databases">
        <authorList>
            <person name="Corre E."/>
            <person name="Pelletier E."/>
            <person name="Niang G."/>
            <person name="Scheremetjew M."/>
            <person name="Finn R."/>
            <person name="Kale V."/>
            <person name="Holt S."/>
            <person name="Cochrane G."/>
            <person name="Meng A."/>
            <person name="Brown T."/>
            <person name="Cohen L."/>
        </authorList>
    </citation>
    <scope>NUCLEOTIDE SEQUENCE</scope>
    <source>
        <strain evidence="13">RCC927</strain>
    </source>
</reference>
<dbReference type="InterPro" id="IPR050087">
    <property type="entry name" value="AON_synthase_class-II"/>
</dbReference>
<feature type="compositionally biased region" description="Gly residues" evidence="11">
    <location>
        <begin position="1"/>
        <end position="12"/>
    </location>
</feature>
<evidence type="ECO:0000256" key="8">
    <source>
        <dbReference type="ARBA" id="ARBA00022919"/>
    </source>
</evidence>
<keyword evidence="8" id="KW-0746">Sphingolipid metabolism</keyword>
<evidence type="ECO:0000313" key="13">
    <source>
        <dbReference type="EMBL" id="CAE0133743.1"/>
    </source>
</evidence>
<dbReference type="GO" id="GO:0017059">
    <property type="term" value="C:serine palmitoyltransferase complex"/>
    <property type="evidence" value="ECO:0007669"/>
    <property type="project" value="TreeGrafter"/>
</dbReference>
<protein>
    <recommendedName>
        <fullName evidence="5">serine C-palmitoyltransferase</fullName>
        <ecNumber evidence="5">2.3.1.50</ecNumber>
    </recommendedName>
</protein>
<evidence type="ECO:0000256" key="2">
    <source>
        <dbReference type="ARBA" id="ARBA00004760"/>
    </source>
</evidence>
<dbReference type="CDD" id="cd06454">
    <property type="entry name" value="KBL_like"/>
    <property type="match status" value="1"/>
</dbReference>
<feature type="compositionally biased region" description="Basic and acidic residues" evidence="11">
    <location>
        <begin position="29"/>
        <end position="41"/>
    </location>
</feature>
<evidence type="ECO:0000256" key="7">
    <source>
        <dbReference type="ARBA" id="ARBA00022898"/>
    </source>
</evidence>
<dbReference type="GO" id="GO:0016020">
    <property type="term" value="C:membrane"/>
    <property type="evidence" value="ECO:0007669"/>
    <property type="project" value="GOC"/>
</dbReference>
<evidence type="ECO:0000256" key="6">
    <source>
        <dbReference type="ARBA" id="ARBA00022679"/>
    </source>
</evidence>
<dbReference type="GO" id="GO:0004758">
    <property type="term" value="F:serine C-palmitoyltransferase activity"/>
    <property type="evidence" value="ECO:0007669"/>
    <property type="project" value="UniProtKB-EC"/>
</dbReference>
<evidence type="ECO:0000256" key="4">
    <source>
        <dbReference type="ARBA" id="ARBA00008392"/>
    </source>
</evidence>
<dbReference type="PANTHER" id="PTHR13693">
    <property type="entry name" value="CLASS II AMINOTRANSFERASE/8-AMINO-7-OXONONANOATE SYNTHASE"/>
    <property type="match status" value="1"/>
</dbReference>
<proteinExistence type="inferred from homology"/>
<keyword evidence="6" id="KW-0808">Transferase</keyword>
<comment type="pathway">
    <text evidence="2">Lipid metabolism; sphingolipid metabolism.</text>
</comment>